<name>A0A5C4VZG2_9ACTN</name>
<dbReference type="AlphaFoldDB" id="A0A5C4VZG2"/>
<protein>
    <submittedName>
        <fullName evidence="1">Uncharacterized protein</fullName>
    </submittedName>
</protein>
<dbReference type="OrthoDB" id="10003814at2"/>
<dbReference type="Proteomes" id="UP000312512">
    <property type="component" value="Unassembled WGS sequence"/>
</dbReference>
<evidence type="ECO:0000313" key="1">
    <source>
        <dbReference type="EMBL" id="KAB8190893.1"/>
    </source>
</evidence>
<dbReference type="RefSeq" id="WP_139634302.1">
    <property type="nucleotide sequence ID" value="NZ_VDLX02000014.1"/>
</dbReference>
<evidence type="ECO:0000313" key="2">
    <source>
        <dbReference type="Proteomes" id="UP000312512"/>
    </source>
</evidence>
<comment type="caution">
    <text evidence="1">The sequence shown here is derived from an EMBL/GenBank/DDBJ whole genome shotgun (WGS) entry which is preliminary data.</text>
</comment>
<organism evidence="1 2">
    <name type="scientific">Nonomuraea phyllanthi</name>
    <dbReference type="NCBI Taxonomy" id="2219224"/>
    <lineage>
        <taxon>Bacteria</taxon>
        <taxon>Bacillati</taxon>
        <taxon>Actinomycetota</taxon>
        <taxon>Actinomycetes</taxon>
        <taxon>Streptosporangiales</taxon>
        <taxon>Streptosporangiaceae</taxon>
        <taxon>Nonomuraea</taxon>
    </lineage>
</organism>
<gene>
    <name evidence="1" type="ORF">FH608_033105</name>
</gene>
<accession>A0A5C4VZG2</accession>
<dbReference type="EMBL" id="VDLX02000014">
    <property type="protein sequence ID" value="KAB8190893.1"/>
    <property type="molecule type" value="Genomic_DNA"/>
</dbReference>
<sequence length="127" mass="13350">MKSPDTAEVAPQVIGECARFGARLRELTLLLGRAPVVAAEREELTRAIAYAHAALADLLITVQPIHQDDLRRILGADGRCSHPAADGGPCPICTGSPGGRRGAQEAPSGPATRQHPSVRDMPWVATA</sequence>
<reference evidence="1 2" key="1">
    <citation type="submission" date="2019-10" db="EMBL/GenBank/DDBJ databases">
        <title>Nonomuraea sp. nov., isolated from Phyllanthus amarus.</title>
        <authorList>
            <person name="Klykleung N."/>
            <person name="Tanasupawat S."/>
        </authorList>
    </citation>
    <scope>NUCLEOTIDE SEQUENCE [LARGE SCALE GENOMIC DNA]</scope>
    <source>
        <strain evidence="1 2">PA1-10</strain>
    </source>
</reference>
<keyword evidence="2" id="KW-1185">Reference proteome</keyword>
<proteinExistence type="predicted"/>